<dbReference type="STRING" id="436017.A4SBF2"/>
<dbReference type="Pfam" id="PF00505">
    <property type="entry name" value="HMG_box"/>
    <property type="match status" value="1"/>
</dbReference>
<feature type="domain" description="HMG box" evidence="6">
    <location>
        <begin position="465"/>
        <end position="533"/>
    </location>
</feature>
<feature type="DNA-binding region" description="HMG box" evidence="3">
    <location>
        <begin position="465"/>
        <end position="533"/>
    </location>
</feature>
<accession>A4SBF2</accession>
<dbReference type="RefSeq" id="XP_001422765.1">
    <property type="nucleotide sequence ID" value="XM_001422728.1"/>
</dbReference>
<evidence type="ECO:0000256" key="3">
    <source>
        <dbReference type="PROSITE-ProRule" id="PRU00267"/>
    </source>
</evidence>
<dbReference type="Proteomes" id="UP000001568">
    <property type="component" value="Chromosome 20"/>
</dbReference>
<dbReference type="EMBL" id="CP000600">
    <property type="protein sequence ID" value="ABP01082.1"/>
    <property type="molecule type" value="Genomic_DNA"/>
</dbReference>
<dbReference type="HOGENOM" id="CLU_501955_0_0_1"/>
<reference evidence="7 8" key="1">
    <citation type="journal article" date="2007" name="Proc. Natl. Acad. Sci. U.S.A.">
        <title>The tiny eukaryote Ostreococcus provides genomic insights into the paradox of plankton speciation.</title>
        <authorList>
            <person name="Palenik B."/>
            <person name="Grimwood J."/>
            <person name="Aerts A."/>
            <person name="Rouze P."/>
            <person name="Salamov A."/>
            <person name="Putnam N."/>
            <person name="Dupont C."/>
            <person name="Jorgensen R."/>
            <person name="Derelle E."/>
            <person name="Rombauts S."/>
            <person name="Zhou K."/>
            <person name="Otillar R."/>
            <person name="Merchant S.S."/>
            <person name="Podell S."/>
            <person name="Gaasterland T."/>
            <person name="Napoli C."/>
            <person name="Gendler K."/>
            <person name="Manuell A."/>
            <person name="Tai V."/>
            <person name="Vallon O."/>
            <person name="Piganeau G."/>
            <person name="Jancek S."/>
            <person name="Heijde M."/>
            <person name="Jabbari K."/>
            <person name="Bowler C."/>
            <person name="Lohr M."/>
            <person name="Robbens S."/>
            <person name="Werner G."/>
            <person name="Dubchak I."/>
            <person name="Pazour G.J."/>
            <person name="Ren Q."/>
            <person name="Paulsen I."/>
            <person name="Delwiche C."/>
            <person name="Schmutz J."/>
            <person name="Rokhsar D."/>
            <person name="Van de Peer Y."/>
            <person name="Moreau H."/>
            <person name="Grigoriev I.V."/>
        </authorList>
    </citation>
    <scope>NUCLEOTIDE SEQUENCE [LARGE SCALE GENOMIC DNA]</scope>
    <source>
        <strain evidence="7 8">CCE9901</strain>
    </source>
</reference>
<dbReference type="SUPFAM" id="SSF47095">
    <property type="entry name" value="HMG-box"/>
    <property type="match status" value="1"/>
</dbReference>
<evidence type="ECO:0000256" key="5">
    <source>
        <dbReference type="SAM" id="MobiDB-lite"/>
    </source>
</evidence>
<dbReference type="GO" id="GO:0005634">
    <property type="term" value="C:nucleus"/>
    <property type="evidence" value="ECO:0007669"/>
    <property type="project" value="UniProtKB-UniRule"/>
</dbReference>
<gene>
    <name evidence="7" type="primary">HMGB3506</name>
    <name evidence="7" type="ORF">OSTLU_19125</name>
</gene>
<dbReference type="PANTHER" id="PTHR46040:SF3">
    <property type="entry name" value="HIGH MOBILITY GROUP PROTEIN 2"/>
    <property type="match status" value="1"/>
</dbReference>
<dbReference type="Gene3D" id="1.10.30.10">
    <property type="entry name" value="High mobility group box domain"/>
    <property type="match status" value="1"/>
</dbReference>
<feature type="coiled-coil region" evidence="4">
    <location>
        <begin position="294"/>
        <end position="321"/>
    </location>
</feature>
<evidence type="ECO:0000256" key="2">
    <source>
        <dbReference type="ARBA" id="ARBA00023242"/>
    </source>
</evidence>
<keyword evidence="8" id="KW-1185">Reference proteome</keyword>
<dbReference type="OrthoDB" id="550908at2759"/>
<keyword evidence="2 3" id="KW-0539">Nucleus</keyword>
<dbReference type="CDD" id="cd00084">
    <property type="entry name" value="HMG-box_SF"/>
    <property type="match status" value="1"/>
</dbReference>
<dbReference type="AlphaFoldDB" id="A4SBF2"/>
<evidence type="ECO:0000256" key="1">
    <source>
        <dbReference type="ARBA" id="ARBA00023125"/>
    </source>
</evidence>
<evidence type="ECO:0000313" key="7">
    <source>
        <dbReference type="EMBL" id="ABP01082.1"/>
    </source>
</evidence>
<keyword evidence="4" id="KW-0175">Coiled coil</keyword>
<dbReference type="GO" id="GO:0003677">
    <property type="term" value="F:DNA binding"/>
    <property type="evidence" value="ECO:0007669"/>
    <property type="project" value="UniProtKB-UniRule"/>
</dbReference>
<dbReference type="PANTHER" id="PTHR46040">
    <property type="entry name" value="HIGH MOBILITY GROUP PROTEIN 2"/>
    <property type="match status" value="1"/>
</dbReference>
<keyword evidence="1 3" id="KW-0238">DNA-binding</keyword>
<dbReference type="PROSITE" id="PS50118">
    <property type="entry name" value="HMG_BOX_2"/>
    <property type="match status" value="1"/>
</dbReference>
<dbReference type="GO" id="GO:0010468">
    <property type="term" value="P:regulation of gene expression"/>
    <property type="evidence" value="ECO:0007669"/>
    <property type="project" value="TreeGrafter"/>
</dbReference>
<sequence length="543" mass="61608">MVNVEALETPRGVSPPPPPPLPPPFESEPTAFSREDFQALPSRIEAIRKESDARASEIAHLRTVNQQLRAEIRKEKAAREETEAIAKMRANGEEREYEAQISALRKNVERLREDYNRIQAETENVHSHNGACVVLNEEKKSFLTDRDELKRRCDSLQRHLVDALERYEKLDAEKTSLEGENEKLNYDVELLSSAETENVQLKSKIAELQKELASCSDAELRDEVKRLTVENKSISEMSKSLKSTSEQLRREVEEFRVDAARKMREIPSLKMALERTQSELQASTTELALRNKCLSAKDETIAVLMNKLRDANEDIEQCSLRSEKRNSEPNTGCPKAFQLEATRYRAAFIAARATNETFRVETLKQLEATKKKLLQERLNVKLLETENRTLKESRELTDKSVENLVEKIKVDLAHDLSEALSAARDLSTASQRCADRCSKEPEAKKEAKDPKAKKAPEPKVEVPGMKKPLTAFLAFATDERPSVKAENPTFNFREVGKALGERWASLDPERKAKYKSDWKTANEAYTAALAKARGQFGSVQRIV</sequence>
<feature type="coiled-coil region" evidence="4">
    <location>
        <begin position="146"/>
        <end position="265"/>
    </location>
</feature>
<dbReference type="SMART" id="SM00398">
    <property type="entry name" value="HMG"/>
    <property type="match status" value="1"/>
</dbReference>
<name>A4SBF2_OSTLU</name>
<dbReference type="InterPro" id="IPR009071">
    <property type="entry name" value="HMG_box_dom"/>
</dbReference>
<protein>
    <recommendedName>
        <fullName evidence="6">HMG box domain-containing protein</fullName>
    </recommendedName>
</protein>
<feature type="compositionally biased region" description="Pro residues" evidence="5">
    <location>
        <begin position="13"/>
        <end position="26"/>
    </location>
</feature>
<feature type="compositionally biased region" description="Basic and acidic residues" evidence="5">
    <location>
        <begin position="437"/>
        <end position="460"/>
    </location>
</feature>
<dbReference type="KEGG" id="olu:OSTLU_19125"/>
<feature type="region of interest" description="Disordered" evidence="5">
    <location>
        <begin position="1"/>
        <end position="31"/>
    </location>
</feature>
<feature type="region of interest" description="Disordered" evidence="5">
    <location>
        <begin position="437"/>
        <end position="463"/>
    </location>
</feature>
<dbReference type="Gramene" id="ABP01082">
    <property type="protein sequence ID" value="ABP01082"/>
    <property type="gene ID" value="OSTLU_19125"/>
</dbReference>
<organism evidence="7 8">
    <name type="scientific">Ostreococcus lucimarinus (strain CCE9901)</name>
    <dbReference type="NCBI Taxonomy" id="436017"/>
    <lineage>
        <taxon>Eukaryota</taxon>
        <taxon>Viridiplantae</taxon>
        <taxon>Chlorophyta</taxon>
        <taxon>Mamiellophyceae</taxon>
        <taxon>Mamiellales</taxon>
        <taxon>Bathycoccaceae</taxon>
        <taxon>Ostreococcus</taxon>
    </lineage>
</organism>
<proteinExistence type="predicted"/>
<dbReference type="InterPro" id="IPR036910">
    <property type="entry name" value="HMG_box_dom_sf"/>
</dbReference>
<feature type="coiled-coil region" evidence="4">
    <location>
        <begin position="58"/>
        <end position="121"/>
    </location>
</feature>
<evidence type="ECO:0000256" key="4">
    <source>
        <dbReference type="SAM" id="Coils"/>
    </source>
</evidence>
<dbReference type="Gene3D" id="1.10.287.1490">
    <property type="match status" value="1"/>
</dbReference>
<evidence type="ECO:0000259" key="6">
    <source>
        <dbReference type="PROSITE" id="PS50118"/>
    </source>
</evidence>
<dbReference type="InterPro" id="IPR051965">
    <property type="entry name" value="ChromReg_NeuronalGeneExpr"/>
</dbReference>
<dbReference type="GeneID" id="5006822"/>
<evidence type="ECO:0000313" key="8">
    <source>
        <dbReference type="Proteomes" id="UP000001568"/>
    </source>
</evidence>